<dbReference type="GO" id="GO:0005794">
    <property type="term" value="C:Golgi apparatus"/>
    <property type="evidence" value="ECO:0007669"/>
    <property type="project" value="TreeGrafter"/>
</dbReference>
<keyword evidence="4 6" id="KW-1133">Transmembrane helix</keyword>
<gene>
    <name evidence="7" type="ORF">NAPIS_ORF00319</name>
</gene>
<dbReference type="GO" id="GO:0005886">
    <property type="term" value="C:plasma membrane"/>
    <property type="evidence" value="ECO:0007669"/>
    <property type="project" value="TreeGrafter"/>
</dbReference>
<keyword evidence="5 6" id="KW-0472">Membrane</keyword>
<evidence type="ECO:0000256" key="2">
    <source>
        <dbReference type="ARBA" id="ARBA00009457"/>
    </source>
</evidence>
<evidence type="ECO:0000256" key="3">
    <source>
        <dbReference type="ARBA" id="ARBA00022692"/>
    </source>
</evidence>
<feature type="transmembrane region" description="Helical" evidence="6">
    <location>
        <begin position="21"/>
        <end position="42"/>
    </location>
</feature>
<comment type="subcellular location">
    <subcellularLocation>
        <location evidence="1">Membrane</location>
        <topology evidence="1">Multi-pass membrane protein</topology>
    </subcellularLocation>
</comment>
<evidence type="ECO:0000256" key="4">
    <source>
        <dbReference type="ARBA" id="ARBA00022989"/>
    </source>
</evidence>
<comment type="similarity">
    <text evidence="2">Belongs to the CDC50/LEM3 family.</text>
</comment>
<keyword evidence="8" id="KW-1185">Reference proteome</keyword>
<evidence type="ECO:0000256" key="6">
    <source>
        <dbReference type="SAM" id="Phobius"/>
    </source>
</evidence>
<dbReference type="OrthoDB" id="340608at2759"/>
<dbReference type="Pfam" id="PF03381">
    <property type="entry name" value="CDC50"/>
    <property type="match status" value="1"/>
</dbReference>
<organism evidence="7 8">
    <name type="scientific">Vairimorpha apis BRL 01</name>
    <dbReference type="NCBI Taxonomy" id="1037528"/>
    <lineage>
        <taxon>Eukaryota</taxon>
        <taxon>Fungi</taxon>
        <taxon>Fungi incertae sedis</taxon>
        <taxon>Microsporidia</taxon>
        <taxon>Nosematidae</taxon>
        <taxon>Vairimorpha</taxon>
    </lineage>
</organism>
<protein>
    <submittedName>
        <fullName evidence="7">Cell cycle control protein</fullName>
    </submittedName>
</protein>
<name>T0L3P1_9MICR</name>
<evidence type="ECO:0000256" key="5">
    <source>
        <dbReference type="ARBA" id="ARBA00023136"/>
    </source>
</evidence>
<sequence length="221" mass="25658">ENVMSGQSKGHFVSSSIRKHIPFLIIFSLTNLIFGIIFTFLYSRLFEFTLNYNQSGNYEIFLPASTIYFYIQLDDFYQTNLKYSKSISYDQLEGKKDTNRSKTEPLDSIDGLDYYPAGIITNPPLWDEYTEVPDLENDERYINWISTSPFSNFRKLWGVINVEKEGEYLLFIESTFPYGKKSLYFSEMSWMGTKNYFLSMGMIVSGVVGIILSLVLYKIGI</sequence>
<dbReference type="InterPro" id="IPR005045">
    <property type="entry name" value="CDC50/LEM3_fam"/>
</dbReference>
<dbReference type="AlphaFoldDB" id="T0L3P1"/>
<evidence type="ECO:0000256" key="1">
    <source>
        <dbReference type="ARBA" id="ARBA00004141"/>
    </source>
</evidence>
<reference evidence="7 8" key="1">
    <citation type="journal article" date="2013" name="BMC Genomics">
        <title>Genome sequencing and comparative genomics of honey bee microsporidia, Nosema apis reveal novel insights into host-parasite interactions.</title>
        <authorList>
            <person name="Chen Yp."/>
            <person name="Pettis J.S."/>
            <person name="Zhao Y."/>
            <person name="Liu X."/>
            <person name="Tallon L.J."/>
            <person name="Sadzewicz L.D."/>
            <person name="Li R."/>
            <person name="Zheng H."/>
            <person name="Huang S."/>
            <person name="Zhang X."/>
            <person name="Hamilton M.C."/>
            <person name="Pernal S.F."/>
            <person name="Melathopoulos A.P."/>
            <person name="Yan X."/>
            <person name="Evans J.D."/>
        </authorList>
    </citation>
    <scope>NUCLEOTIDE SEQUENCE [LARGE SCALE GENOMIC DNA]</scope>
    <source>
        <strain evidence="7 8">BRL 01</strain>
    </source>
</reference>
<dbReference type="EMBL" id="KE647005">
    <property type="protein sequence ID" value="EQB62112.1"/>
    <property type="molecule type" value="Genomic_DNA"/>
</dbReference>
<evidence type="ECO:0000313" key="8">
    <source>
        <dbReference type="Proteomes" id="UP000053780"/>
    </source>
</evidence>
<feature type="transmembrane region" description="Helical" evidence="6">
    <location>
        <begin position="196"/>
        <end position="217"/>
    </location>
</feature>
<dbReference type="PANTHER" id="PTHR10926">
    <property type="entry name" value="CELL CYCLE CONTROL PROTEIN 50"/>
    <property type="match status" value="1"/>
</dbReference>
<feature type="non-terminal residue" evidence="7">
    <location>
        <position position="1"/>
    </location>
</feature>
<proteinExistence type="inferred from homology"/>
<dbReference type="Proteomes" id="UP000053780">
    <property type="component" value="Unassembled WGS sequence"/>
</dbReference>
<evidence type="ECO:0000313" key="7">
    <source>
        <dbReference type="EMBL" id="EQB62112.1"/>
    </source>
</evidence>
<dbReference type="VEuPathDB" id="MicrosporidiaDB:NAPIS_ORF00319"/>
<keyword evidence="3 6" id="KW-0812">Transmembrane</keyword>
<accession>T0L3P1</accession>
<dbReference type="GO" id="GO:0005783">
    <property type="term" value="C:endoplasmic reticulum"/>
    <property type="evidence" value="ECO:0007669"/>
    <property type="project" value="TreeGrafter"/>
</dbReference>
<dbReference type="PANTHER" id="PTHR10926:SF0">
    <property type="entry name" value="CDC50, ISOFORM A"/>
    <property type="match status" value="1"/>
</dbReference>
<dbReference type="HOGENOM" id="CLU_090044_0_0_1"/>